<dbReference type="EMBL" id="CAUJNA010001060">
    <property type="protein sequence ID" value="CAJ1383916.1"/>
    <property type="molecule type" value="Genomic_DNA"/>
</dbReference>
<evidence type="ECO:0000256" key="4">
    <source>
        <dbReference type="ARBA" id="ARBA00022842"/>
    </source>
</evidence>
<dbReference type="GO" id="GO:0006284">
    <property type="term" value="P:base-excision repair"/>
    <property type="evidence" value="ECO:0007669"/>
    <property type="project" value="TreeGrafter"/>
</dbReference>
<dbReference type="PANTHER" id="PTHR22748">
    <property type="entry name" value="AP ENDONUCLEASE"/>
    <property type="match status" value="1"/>
</dbReference>
<keyword evidence="5" id="KW-0464">Manganese</keyword>
<dbReference type="Pfam" id="PF03372">
    <property type="entry name" value="Exo_endo_phos"/>
    <property type="match status" value="1"/>
</dbReference>
<dbReference type="InterPro" id="IPR004808">
    <property type="entry name" value="AP_endonuc_1"/>
</dbReference>
<evidence type="ECO:0000256" key="2">
    <source>
        <dbReference type="ARBA" id="ARBA00022723"/>
    </source>
</evidence>
<organism evidence="8 9">
    <name type="scientific">Effrenium voratum</name>
    <dbReference type="NCBI Taxonomy" id="2562239"/>
    <lineage>
        <taxon>Eukaryota</taxon>
        <taxon>Sar</taxon>
        <taxon>Alveolata</taxon>
        <taxon>Dinophyceae</taxon>
        <taxon>Suessiales</taxon>
        <taxon>Symbiodiniaceae</taxon>
        <taxon>Effrenium</taxon>
    </lineage>
</organism>
<accession>A0AA36IA55</accession>
<keyword evidence="4 5" id="KW-0460">Magnesium</keyword>
<evidence type="ECO:0000259" key="7">
    <source>
        <dbReference type="Pfam" id="PF03372"/>
    </source>
</evidence>
<proteinExistence type="inferred from homology"/>
<evidence type="ECO:0000256" key="1">
    <source>
        <dbReference type="ARBA" id="ARBA00007092"/>
    </source>
</evidence>
<evidence type="ECO:0000313" key="9">
    <source>
        <dbReference type="Proteomes" id="UP001178507"/>
    </source>
</evidence>
<dbReference type="GO" id="GO:0008311">
    <property type="term" value="F:double-stranded DNA 3'-5' DNA exonuclease activity"/>
    <property type="evidence" value="ECO:0007669"/>
    <property type="project" value="TreeGrafter"/>
</dbReference>
<name>A0AA36IA55_9DINO</name>
<dbReference type="PANTHER" id="PTHR22748:SF4">
    <property type="entry name" value="DNA-(APURINIC OR APYRIMIDINIC SITE) ENDONUCLEASE 2"/>
    <property type="match status" value="1"/>
</dbReference>
<dbReference type="GO" id="GO:0005634">
    <property type="term" value="C:nucleus"/>
    <property type="evidence" value="ECO:0007669"/>
    <property type="project" value="TreeGrafter"/>
</dbReference>
<feature type="binding site" evidence="5">
    <location>
        <position position="168"/>
    </location>
    <ligand>
        <name>Mg(2+)</name>
        <dbReference type="ChEBI" id="CHEBI:18420"/>
        <label>1</label>
    </ligand>
</feature>
<evidence type="ECO:0000256" key="5">
    <source>
        <dbReference type="PIRSR" id="PIRSR604808-2"/>
    </source>
</evidence>
<dbReference type="PROSITE" id="PS00726">
    <property type="entry name" value="AP_NUCLEASE_F1_1"/>
    <property type="match status" value="1"/>
</dbReference>
<feature type="binding site" evidence="5">
    <location>
        <position position="45"/>
    </location>
    <ligand>
        <name>Mg(2+)</name>
        <dbReference type="ChEBI" id="CHEBI:18420"/>
        <label>1</label>
    </ligand>
</feature>
<dbReference type="GO" id="GO:0003677">
    <property type="term" value="F:DNA binding"/>
    <property type="evidence" value="ECO:0007669"/>
    <property type="project" value="InterPro"/>
</dbReference>
<comment type="caution">
    <text evidence="8">The sequence shown here is derived from an EMBL/GenBank/DDBJ whole genome shotgun (WGS) entry which is preliminary data.</text>
</comment>
<feature type="binding site" evidence="5">
    <location>
        <position position="166"/>
    </location>
    <ligand>
        <name>Mg(2+)</name>
        <dbReference type="ChEBI" id="CHEBI:18420"/>
        <label>1</label>
    </ligand>
</feature>
<dbReference type="GO" id="GO:0046872">
    <property type="term" value="F:metal ion binding"/>
    <property type="evidence" value="ECO:0007669"/>
    <property type="project" value="UniProtKB-KW"/>
</dbReference>
<feature type="domain" description="Endonuclease/exonuclease/phosphatase" evidence="7">
    <location>
        <begin position="10"/>
        <end position="180"/>
    </location>
</feature>
<dbReference type="PROSITE" id="PS51435">
    <property type="entry name" value="AP_NUCLEASE_F1_4"/>
    <property type="match status" value="1"/>
</dbReference>
<keyword evidence="9" id="KW-1185">Reference proteome</keyword>
<dbReference type="Proteomes" id="UP001178507">
    <property type="component" value="Unassembled WGS sequence"/>
</dbReference>
<evidence type="ECO:0000256" key="3">
    <source>
        <dbReference type="ARBA" id="ARBA00022801"/>
    </source>
</evidence>
<dbReference type="InterPro" id="IPR020847">
    <property type="entry name" value="AP_endonuclease_F1_BS"/>
</dbReference>
<evidence type="ECO:0000313" key="8">
    <source>
        <dbReference type="EMBL" id="CAJ1383916.1"/>
    </source>
</evidence>
<keyword evidence="2 5" id="KW-0479">Metal-binding</keyword>
<dbReference type="InterPro" id="IPR005135">
    <property type="entry name" value="Endo/exonuclease/phosphatase"/>
</dbReference>
<comment type="cofactor">
    <cofactor evidence="5">
        <name>Mg(2+)</name>
        <dbReference type="ChEBI" id="CHEBI:18420"/>
    </cofactor>
    <cofactor evidence="5">
        <name>Mn(2+)</name>
        <dbReference type="ChEBI" id="CHEBI:29035"/>
    </cofactor>
    <text evidence="5">Probably binds two magnesium or manganese ions per subunit.</text>
</comment>
<protein>
    <recommendedName>
        <fullName evidence="7">Endonuclease/exonuclease/phosphatase domain-containing protein</fullName>
    </recommendedName>
</protein>
<dbReference type="GO" id="GO:0003906">
    <property type="term" value="F:DNA-(apurinic or apyrimidinic site) endonuclease activity"/>
    <property type="evidence" value="ECO:0007669"/>
    <property type="project" value="TreeGrafter"/>
</dbReference>
<keyword evidence="3" id="KW-0378">Hydrolase</keyword>
<dbReference type="GO" id="GO:0008081">
    <property type="term" value="F:phosphoric diester hydrolase activity"/>
    <property type="evidence" value="ECO:0007669"/>
    <property type="project" value="TreeGrafter"/>
</dbReference>
<dbReference type="InterPro" id="IPR036691">
    <property type="entry name" value="Endo/exonu/phosph_ase_sf"/>
</dbReference>
<dbReference type="SUPFAM" id="SSF56219">
    <property type="entry name" value="DNase I-like"/>
    <property type="match status" value="1"/>
</dbReference>
<reference evidence="8" key="1">
    <citation type="submission" date="2023-08" db="EMBL/GenBank/DDBJ databases">
        <authorList>
            <person name="Chen Y."/>
            <person name="Shah S."/>
            <person name="Dougan E. K."/>
            <person name="Thang M."/>
            <person name="Chan C."/>
        </authorList>
    </citation>
    <scope>NUCLEOTIDE SEQUENCE</scope>
</reference>
<dbReference type="AlphaFoldDB" id="A0AA36IA55"/>
<comment type="similarity">
    <text evidence="1">Belongs to the DNA repair enzymes AP/ExoA family.</text>
</comment>
<feature type="binding site" evidence="5">
    <location>
        <position position="13"/>
    </location>
    <ligand>
        <name>Mg(2+)</name>
        <dbReference type="ChEBI" id="CHEBI:18420"/>
        <label>1</label>
    </ligand>
</feature>
<gene>
    <name evidence="8" type="ORF">EVOR1521_LOCUS10902</name>
</gene>
<sequence>MDDLCDLHLISWNVAGLKTTLEQLRRFGFAGFLKRHRADVLCLQEVKLSSKALSAGGGRQFDVEGFESFWCCNDGLGSQRQGLNGVCTFARAGLVLHADNAPLGCEELDGEGRCLLTDHGAFVVFNVYVPNSAGGRLPYKLRWLRALRHAMWRERSKGKAVLLAGDLNLKHRVLDSHWTCLGVRPAVLDLADAPEEVRQQLARWEQLFAALRQKWVEPLETRNSRNGQTFQKFGVWAQPLPPGCSSASGDGQRVRLGPPVDSKEMAQLSFPLDGVGVDEDGQPPPEQRAAERERELILFTETAGDPSAPC</sequence>
<dbReference type="Gene3D" id="3.60.10.10">
    <property type="entry name" value="Endonuclease/exonuclease/phosphatase"/>
    <property type="match status" value="1"/>
</dbReference>
<evidence type="ECO:0000256" key="6">
    <source>
        <dbReference type="PIRSR" id="PIRSR604808-3"/>
    </source>
</evidence>
<feature type="site" description="Transition state stabilizer" evidence="6">
    <location>
        <position position="168"/>
    </location>
</feature>